<name>A0A6J6EAA4_9ZZZZ</name>
<dbReference type="AlphaFoldDB" id="A0A6J6EAA4"/>
<accession>A0A6J6EAA4</accession>
<organism evidence="1">
    <name type="scientific">freshwater metagenome</name>
    <dbReference type="NCBI Taxonomy" id="449393"/>
    <lineage>
        <taxon>unclassified sequences</taxon>
        <taxon>metagenomes</taxon>
        <taxon>ecological metagenomes</taxon>
    </lineage>
</organism>
<sequence>MRRWNVIFALKYLTQLLLDGFVRIAMLKLIVAMARR</sequence>
<protein>
    <submittedName>
        <fullName evidence="1">Unannotated protein</fullName>
    </submittedName>
</protein>
<dbReference type="EMBL" id="CAEZTT010000029">
    <property type="protein sequence ID" value="CAB4572726.1"/>
    <property type="molecule type" value="Genomic_DNA"/>
</dbReference>
<gene>
    <name evidence="1" type="ORF">UFOPK1726_00379</name>
</gene>
<reference evidence="1" key="1">
    <citation type="submission" date="2020-05" db="EMBL/GenBank/DDBJ databases">
        <authorList>
            <person name="Chiriac C."/>
            <person name="Salcher M."/>
            <person name="Ghai R."/>
            <person name="Kavagutti S V."/>
        </authorList>
    </citation>
    <scope>NUCLEOTIDE SEQUENCE</scope>
</reference>
<evidence type="ECO:0000313" key="1">
    <source>
        <dbReference type="EMBL" id="CAB4572726.1"/>
    </source>
</evidence>
<proteinExistence type="predicted"/>